<protein>
    <recommendedName>
        <fullName evidence="3">Phosphodiesterase</fullName>
    </recommendedName>
</protein>
<dbReference type="eggNOG" id="COG1524">
    <property type="taxonomic scope" value="Bacteria"/>
</dbReference>
<dbReference type="AlphaFoldDB" id="F5XEM3"/>
<sequence>MIIPAYGSSTLADLLPSVAARLGVPGYETDRLGLPAADRYVVVLIDGLGWDLLQGAAAQTPYLGSLLAGSRSLTAGVPSTTVTSLASLGTGLPPGQHGMVGYTSRVPATGEILNALTWESDLVAQDYQPKVTEFERARAAGIAVTSVALERFESTGLTQAGLRGPAFLGFREERAVDVRVALTVEAALRGERSLVYAYERELDHTGHVDGCASPAWRRHLGRVDRMLAQLREALPAEVVLIVTGDHGMVDIPPWHQLIAEEHPDLMAGVDALAGEGRFRQVYVDREPVAAVARRWAERLGDKAWVRTRDEAIEAGWFGSVDPELRERWGHVLVAMRTDWAVMTRQFPRELSLIGMHGSLTAAEMTVPLLIG</sequence>
<dbReference type="GO" id="GO:0016787">
    <property type="term" value="F:hydrolase activity"/>
    <property type="evidence" value="ECO:0007669"/>
    <property type="project" value="UniProtKB-ARBA"/>
</dbReference>
<evidence type="ECO:0000313" key="1">
    <source>
        <dbReference type="EMBL" id="BAK35239.1"/>
    </source>
</evidence>
<dbReference type="SUPFAM" id="SSF53649">
    <property type="entry name" value="Alkaline phosphatase-like"/>
    <property type="match status" value="1"/>
</dbReference>
<evidence type="ECO:0008006" key="3">
    <source>
        <dbReference type="Google" id="ProtNLM"/>
    </source>
</evidence>
<dbReference type="OrthoDB" id="9779267at2"/>
<organism evidence="1 2">
    <name type="scientific">Microlunatus phosphovorus (strain ATCC 700054 / DSM 10555 / JCM 9379 / NBRC 101784 / NCIMB 13414 / VKM Ac-1990 / NM-1)</name>
    <dbReference type="NCBI Taxonomy" id="1032480"/>
    <lineage>
        <taxon>Bacteria</taxon>
        <taxon>Bacillati</taxon>
        <taxon>Actinomycetota</taxon>
        <taxon>Actinomycetes</taxon>
        <taxon>Propionibacteriales</taxon>
        <taxon>Propionibacteriaceae</taxon>
        <taxon>Microlunatus</taxon>
    </lineage>
</organism>
<dbReference type="Gene3D" id="3.40.720.10">
    <property type="entry name" value="Alkaline Phosphatase, subunit A"/>
    <property type="match status" value="1"/>
</dbReference>
<dbReference type="Pfam" id="PF01663">
    <property type="entry name" value="Phosphodiest"/>
    <property type="match status" value="1"/>
</dbReference>
<dbReference type="InterPro" id="IPR002591">
    <property type="entry name" value="Phosphodiest/P_Trfase"/>
</dbReference>
<dbReference type="PANTHER" id="PTHR10151">
    <property type="entry name" value="ECTONUCLEOTIDE PYROPHOSPHATASE/PHOSPHODIESTERASE"/>
    <property type="match status" value="1"/>
</dbReference>
<keyword evidence="2" id="KW-1185">Reference proteome</keyword>
<dbReference type="HOGENOM" id="CLU_039939_0_0_11"/>
<dbReference type="STRING" id="1032480.MLP_22250"/>
<dbReference type="PANTHER" id="PTHR10151:SF120">
    <property type="entry name" value="BIS(5'-ADENOSYL)-TRIPHOSPHATASE"/>
    <property type="match status" value="1"/>
</dbReference>
<gene>
    <name evidence="1" type="ordered locus">MLP_22250</name>
</gene>
<evidence type="ECO:0000313" key="2">
    <source>
        <dbReference type="Proteomes" id="UP000007947"/>
    </source>
</evidence>
<reference evidence="1 2" key="1">
    <citation type="submission" date="2011-05" db="EMBL/GenBank/DDBJ databases">
        <title>Whole genome sequence of Microlunatus phosphovorus NM-1.</title>
        <authorList>
            <person name="Hosoyama A."/>
            <person name="Sasaki K."/>
            <person name="Harada T."/>
            <person name="Igarashi R."/>
            <person name="Kawakoshi A."/>
            <person name="Sasagawa M."/>
            <person name="Fukada J."/>
            <person name="Nakamura S."/>
            <person name="Katano Y."/>
            <person name="Hanada S."/>
            <person name="Kamagata Y."/>
            <person name="Nakamura N."/>
            <person name="Yamazaki S."/>
            <person name="Fujita N."/>
        </authorList>
    </citation>
    <scope>NUCLEOTIDE SEQUENCE [LARGE SCALE GENOMIC DNA]</scope>
    <source>
        <strain evidence="2">ATCC 700054 / DSM 10555 / JCM 9379 / NBRC 101784 / NCIMB 13414 / VKM Ac-1990 / NM-1</strain>
    </source>
</reference>
<dbReference type="RefSeq" id="WP_013863111.1">
    <property type="nucleotide sequence ID" value="NC_015635.1"/>
</dbReference>
<name>F5XEM3_MICPN</name>
<accession>F5XEM3</accession>
<dbReference type="KEGG" id="mph:MLP_22250"/>
<dbReference type="Proteomes" id="UP000007947">
    <property type="component" value="Chromosome"/>
</dbReference>
<proteinExistence type="predicted"/>
<dbReference type="InterPro" id="IPR017850">
    <property type="entry name" value="Alkaline_phosphatase_core_sf"/>
</dbReference>
<dbReference type="EMBL" id="AP012204">
    <property type="protein sequence ID" value="BAK35239.1"/>
    <property type="molecule type" value="Genomic_DNA"/>
</dbReference>